<feature type="transmembrane region" description="Helical" evidence="1">
    <location>
        <begin position="64"/>
        <end position="88"/>
    </location>
</feature>
<sequence>MGNSSDLWPAADWEEWPQTRWAALLFDGVVLLLVLASAFVPCLRQYVCPPCSRWGKDSGVCQRLVLPVLLGLLCGVWLHFVPCIWWTCDWGEHDGQAVRGGLWFATWALVTAALCVGRARRAARLSREEEARDQLP</sequence>
<dbReference type="EMBL" id="JBGBPQ010000022">
    <property type="protein sequence ID" value="KAL1503126.1"/>
    <property type="molecule type" value="Genomic_DNA"/>
</dbReference>
<proteinExistence type="predicted"/>
<keyword evidence="1" id="KW-0472">Membrane</keyword>
<organism evidence="2 3">
    <name type="scientific">Prymnesium parvum</name>
    <name type="common">Toxic golden alga</name>
    <dbReference type="NCBI Taxonomy" id="97485"/>
    <lineage>
        <taxon>Eukaryota</taxon>
        <taxon>Haptista</taxon>
        <taxon>Haptophyta</taxon>
        <taxon>Prymnesiophyceae</taxon>
        <taxon>Prymnesiales</taxon>
        <taxon>Prymnesiaceae</taxon>
        <taxon>Prymnesium</taxon>
    </lineage>
</organism>
<reference evidence="2 3" key="1">
    <citation type="journal article" date="2024" name="Science">
        <title>Giant polyketide synthase enzymes in the biosynthesis of giant marine polyether toxins.</title>
        <authorList>
            <person name="Fallon T.R."/>
            <person name="Shende V.V."/>
            <person name="Wierzbicki I.H."/>
            <person name="Pendleton A.L."/>
            <person name="Watervoot N.F."/>
            <person name="Auber R.P."/>
            <person name="Gonzalez D.J."/>
            <person name="Wisecaver J.H."/>
            <person name="Moore B.S."/>
        </authorList>
    </citation>
    <scope>NUCLEOTIDE SEQUENCE [LARGE SCALE GENOMIC DNA]</scope>
    <source>
        <strain evidence="2 3">12B1</strain>
    </source>
</reference>
<keyword evidence="3" id="KW-1185">Reference proteome</keyword>
<accession>A0AB34INH4</accession>
<evidence type="ECO:0008006" key="4">
    <source>
        <dbReference type="Google" id="ProtNLM"/>
    </source>
</evidence>
<comment type="caution">
    <text evidence="2">The sequence shown here is derived from an EMBL/GenBank/DDBJ whole genome shotgun (WGS) entry which is preliminary data.</text>
</comment>
<dbReference type="Proteomes" id="UP001515480">
    <property type="component" value="Unassembled WGS sequence"/>
</dbReference>
<protein>
    <recommendedName>
        <fullName evidence="4">Transmembrane protein</fullName>
    </recommendedName>
</protein>
<feature type="transmembrane region" description="Helical" evidence="1">
    <location>
        <begin position="100"/>
        <end position="117"/>
    </location>
</feature>
<evidence type="ECO:0000256" key="1">
    <source>
        <dbReference type="SAM" id="Phobius"/>
    </source>
</evidence>
<dbReference type="AlphaFoldDB" id="A0AB34INH4"/>
<name>A0AB34INH4_PRYPA</name>
<keyword evidence="1" id="KW-1133">Transmembrane helix</keyword>
<keyword evidence="1" id="KW-0812">Transmembrane</keyword>
<evidence type="ECO:0000313" key="2">
    <source>
        <dbReference type="EMBL" id="KAL1503126.1"/>
    </source>
</evidence>
<evidence type="ECO:0000313" key="3">
    <source>
        <dbReference type="Proteomes" id="UP001515480"/>
    </source>
</evidence>
<gene>
    <name evidence="2" type="ORF">AB1Y20_011189</name>
</gene>
<feature type="transmembrane region" description="Helical" evidence="1">
    <location>
        <begin position="20"/>
        <end position="43"/>
    </location>
</feature>